<evidence type="ECO:0000256" key="3">
    <source>
        <dbReference type="ARBA" id="ARBA00022605"/>
    </source>
</evidence>
<dbReference type="PANTHER" id="PTHR32338">
    <property type="entry name" value="N-ACETYL-GAMMA-GLUTAMYL-PHOSPHATE REDUCTASE, CHLOROPLASTIC-RELATED-RELATED"/>
    <property type="match status" value="1"/>
</dbReference>
<feature type="active site" evidence="7 8">
    <location>
        <position position="178"/>
    </location>
</feature>
<dbReference type="InterPro" id="IPR000706">
    <property type="entry name" value="AGPR_type-1"/>
</dbReference>
<dbReference type="GO" id="GO:0006526">
    <property type="term" value="P:L-arginine biosynthetic process"/>
    <property type="evidence" value="ECO:0007669"/>
    <property type="project" value="UniProtKB-UniRule"/>
</dbReference>
<comment type="function">
    <text evidence="7">Catalyzes the NADPH-dependent reduction of N-acetyl-5-glutamyl phosphate to yield N-acetyl-L-glutamate 5-semialdehyde.</text>
</comment>
<keyword evidence="5 7" id="KW-0560">Oxidoreductase</keyword>
<name>A0A9X3TYK4_9PROT</name>
<evidence type="ECO:0000313" key="11">
    <source>
        <dbReference type="Proteomes" id="UP001141619"/>
    </source>
</evidence>
<comment type="similarity">
    <text evidence="7">Belongs to the NAGSA dehydrogenase family. Type 1 subfamily.</text>
</comment>
<dbReference type="EMBL" id="JANWOI010000003">
    <property type="protein sequence ID" value="MDA5194114.1"/>
    <property type="molecule type" value="Genomic_DNA"/>
</dbReference>
<dbReference type="Proteomes" id="UP001141619">
    <property type="component" value="Unassembled WGS sequence"/>
</dbReference>
<dbReference type="NCBIfam" id="TIGR01850">
    <property type="entry name" value="argC"/>
    <property type="match status" value="1"/>
</dbReference>
<evidence type="ECO:0000256" key="8">
    <source>
        <dbReference type="PROSITE-ProRule" id="PRU10010"/>
    </source>
</evidence>
<dbReference type="GO" id="GO:0005737">
    <property type="term" value="C:cytoplasm"/>
    <property type="evidence" value="ECO:0007669"/>
    <property type="project" value="UniProtKB-SubCell"/>
</dbReference>
<dbReference type="CDD" id="cd23934">
    <property type="entry name" value="AGPR_1_C"/>
    <property type="match status" value="1"/>
</dbReference>
<dbReference type="GO" id="GO:0051287">
    <property type="term" value="F:NAD binding"/>
    <property type="evidence" value="ECO:0007669"/>
    <property type="project" value="InterPro"/>
</dbReference>
<dbReference type="SUPFAM" id="SSF51735">
    <property type="entry name" value="NAD(P)-binding Rossmann-fold domains"/>
    <property type="match status" value="1"/>
</dbReference>
<dbReference type="SMART" id="SM00859">
    <property type="entry name" value="Semialdhyde_dh"/>
    <property type="match status" value="1"/>
</dbReference>
<dbReference type="HAMAP" id="MF_00150">
    <property type="entry name" value="ArgC_type1"/>
    <property type="match status" value="1"/>
</dbReference>
<evidence type="ECO:0000313" key="10">
    <source>
        <dbReference type="EMBL" id="MDA5194114.1"/>
    </source>
</evidence>
<keyword evidence="3 7" id="KW-0028">Amino-acid biosynthesis</keyword>
<keyword evidence="4 7" id="KW-0521">NADP</keyword>
<evidence type="ECO:0000259" key="9">
    <source>
        <dbReference type="SMART" id="SM00859"/>
    </source>
</evidence>
<comment type="caution">
    <text evidence="10">The sequence shown here is derived from an EMBL/GenBank/DDBJ whole genome shotgun (WGS) entry which is preliminary data.</text>
</comment>
<dbReference type="InterPro" id="IPR023013">
    <property type="entry name" value="AGPR_AS"/>
</dbReference>
<evidence type="ECO:0000256" key="5">
    <source>
        <dbReference type="ARBA" id="ARBA00023002"/>
    </source>
</evidence>
<dbReference type="Gene3D" id="3.30.360.10">
    <property type="entry name" value="Dihydrodipicolinate Reductase, domain 2"/>
    <property type="match status" value="1"/>
</dbReference>
<reference evidence="10" key="2">
    <citation type="journal article" date="2023" name="Syst. Appl. Microbiol.">
        <title>Govania unica gen. nov., sp. nov., a rare biosphere bacterium that represents a novel family in the class Alphaproteobacteria.</title>
        <authorList>
            <person name="Vandamme P."/>
            <person name="Peeters C."/>
            <person name="Hettiarachchi A."/>
            <person name="Cnockaert M."/>
            <person name="Carlier A."/>
        </authorList>
    </citation>
    <scope>NUCLEOTIDE SEQUENCE</scope>
    <source>
        <strain evidence="10">LMG 31809</strain>
    </source>
</reference>
<proteinExistence type="inferred from homology"/>
<sequence length="374" mass="40760">MTDRKIRVGILGASGYTGADLIRLACRHPNIEIVFATADRKAGKALADVFPHLGRLKVPNLIAIEDIEWGGIEVEAVFCALPHATSQKVVKGILHGADHSLVDELIVEDADDIASSIKGKIKVIDLSADFRLRDLETYAEWYGKEHDAPELQKIAVYGLTEIYRDEIKKADLVACPGCYPTAALLSLIPLLDAKVITGEDIIIDAKSGVSGAGRSAKEQNLFTEVAEGMHAYAIASHRHAPEIEQELSRALGQSLLVNFTPHLVPMNRGEYETIYVKLSDGVTADDLRAVLTERYADEPFVHVVEKGMVPASRYVRGSNDCMIGVFEDRIPGRAMIIATIDNLVKGSSGQAIQNFNLMFGLPETTGLEQAPMFP</sequence>
<dbReference type="Gene3D" id="3.40.50.720">
    <property type="entry name" value="NAD(P)-binding Rossmann-like Domain"/>
    <property type="match status" value="1"/>
</dbReference>
<dbReference type="FunFam" id="3.30.360.10:FF:000014">
    <property type="entry name" value="N-acetyl-gamma-glutamyl-phosphate reductase"/>
    <property type="match status" value="1"/>
</dbReference>
<dbReference type="AlphaFoldDB" id="A0A9X3TYK4"/>
<dbReference type="InterPro" id="IPR058924">
    <property type="entry name" value="AGPR_dimerisation_dom"/>
</dbReference>
<dbReference type="RefSeq" id="WP_274943820.1">
    <property type="nucleotide sequence ID" value="NZ_JANWOI010000003.1"/>
</dbReference>
<keyword evidence="11" id="KW-1185">Reference proteome</keyword>
<evidence type="ECO:0000256" key="4">
    <source>
        <dbReference type="ARBA" id="ARBA00022857"/>
    </source>
</evidence>
<evidence type="ECO:0000256" key="6">
    <source>
        <dbReference type="ARBA" id="ARBA00050557"/>
    </source>
</evidence>
<feature type="domain" description="Semialdehyde dehydrogenase NAD-binding" evidence="9">
    <location>
        <begin position="7"/>
        <end position="170"/>
    </location>
</feature>
<dbReference type="CDD" id="cd17895">
    <property type="entry name" value="AGPR_1_N"/>
    <property type="match status" value="1"/>
</dbReference>
<dbReference type="Pfam" id="PF22698">
    <property type="entry name" value="Semialdhyde_dhC_1"/>
    <property type="match status" value="1"/>
</dbReference>
<reference evidence="10" key="1">
    <citation type="submission" date="2022-08" db="EMBL/GenBank/DDBJ databases">
        <authorList>
            <person name="Vandamme P."/>
            <person name="Hettiarachchi A."/>
            <person name="Peeters C."/>
            <person name="Cnockaert M."/>
            <person name="Carlier A."/>
        </authorList>
    </citation>
    <scope>NUCLEOTIDE SEQUENCE</scope>
    <source>
        <strain evidence="10">LMG 31809</strain>
    </source>
</reference>
<dbReference type="GO" id="GO:0003942">
    <property type="term" value="F:N-acetyl-gamma-glutamyl-phosphate reductase activity"/>
    <property type="evidence" value="ECO:0007669"/>
    <property type="project" value="UniProtKB-UniRule"/>
</dbReference>
<organism evidence="10 11">
    <name type="scientific">Govanella unica</name>
    <dbReference type="NCBI Taxonomy" id="2975056"/>
    <lineage>
        <taxon>Bacteria</taxon>
        <taxon>Pseudomonadati</taxon>
        <taxon>Pseudomonadota</taxon>
        <taxon>Alphaproteobacteria</taxon>
        <taxon>Emcibacterales</taxon>
        <taxon>Govanellaceae</taxon>
        <taxon>Govanella</taxon>
    </lineage>
</organism>
<comment type="pathway">
    <text evidence="1 7">Amino-acid biosynthesis; L-arginine biosynthesis; N(2)-acetyl-L-ornithine from L-glutamate: step 3/4.</text>
</comment>
<keyword evidence="7" id="KW-0963">Cytoplasm</keyword>
<comment type="subcellular location">
    <subcellularLocation>
        <location evidence="7">Cytoplasm</location>
    </subcellularLocation>
</comment>
<dbReference type="InterPro" id="IPR036291">
    <property type="entry name" value="NAD(P)-bd_dom_sf"/>
</dbReference>
<gene>
    <name evidence="7 10" type="primary">argC</name>
    <name evidence="10" type="ORF">NYP16_09145</name>
</gene>
<evidence type="ECO:0000256" key="7">
    <source>
        <dbReference type="HAMAP-Rule" id="MF_00150"/>
    </source>
</evidence>
<dbReference type="SUPFAM" id="SSF55347">
    <property type="entry name" value="Glyceraldehyde-3-phosphate dehydrogenase-like, C-terminal domain"/>
    <property type="match status" value="1"/>
</dbReference>
<dbReference type="InterPro" id="IPR000534">
    <property type="entry name" value="Semialdehyde_DH_NAD-bd"/>
</dbReference>
<comment type="catalytic activity">
    <reaction evidence="6 7">
        <text>N-acetyl-L-glutamate 5-semialdehyde + phosphate + NADP(+) = N-acetyl-L-glutamyl 5-phosphate + NADPH + H(+)</text>
        <dbReference type="Rhea" id="RHEA:21588"/>
        <dbReference type="ChEBI" id="CHEBI:15378"/>
        <dbReference type="ChEBI" id="CHEBI:29123"/>
        <dbReference type="ChEBI" id="CHEBI:43474"/>
        <dbReference type="ChEBI" id="CHEBI:57783"/>
        <dbReference type="ChEBI" id="CHEBI:57936"/>
        <dbReference type="ChEBI" id="CHEBI:58349"/>
        <dbReference type="EC" id="1.2.1.38"/>
    </reaction>
</comment>
<dbReference type="PROSITE" id="PS01224">
    <property type="entry name" value="ARGC"/>
    <property type="match status" value="1"/>
</dbReference>
<dbReference type="Pfam" id="PF01118">
    <property type="entry name" value="Semialdhyde_dh"/>
    <property type="match status" value="1"/>
</dbReference>
<protein>
    <recommendedName>
        <fullName evidence="7">N-acetyl-gamma-glutamyl-phosphate reductase</fullName>
        <shortName evidence="7">AGPR</shortName>
        <ecNumber evidence="7">1.2.1.38</ecNumber>
    </recommendedName>
    <alternativeName>
        <fullName evidence="7">N-acetyl-glutamate semialdehyde dehydrogenase</fullName>
        <shortName evidence="7">NAGSA dehydrogenase</shortName>
    </alternativeName>
</protein>
<dbReference type="InterPro" id="IPR050085">
    <property type="entry name" value="AGPR"/>
</dbReference>
<evidence type="ECO:0000256" key="2">
    <source>
        <dbReference type="ARBA" id="ARBA00022571"/>
    </source>
</evidence>
<dbReference type="EC" id="1.2.1.38" evidence="7"/>
<keyword evidence="2 7" id="KW-0055">Arginine biosynthesis</keyword>
<dbReference type="PANTHER" id="PTHR32338:SF10">
    <property type="entry name" value="N-ACETYL-GAMMA-GLUTAMYL-PHOSPHATE REDUCTASE, CHLOROPLASTIC-RELATED"/>
    <property type="match status" value="1"/>
</dbReference>
<evidence type="ECO:0000256" key="1">
    <source>
        <dbReference type="ARBA" id="ARBA00004862"/>
    </source>
</evidence>
<accession>A0A9X3TYK4</accession>
<dbReference type="GO" id="GO:0070401">
    <property type="term" value="F:NADP+ binding"/>
    <property type="evidence" value="ECO:0007669"/>
    <property type="project" value="InterPro"/>
</dbReference>